<dbReference type="InterPro" id="IPR002525">
    <property type="entry name" value="Transp_IS110-like_N"/>
</dbReference>
<gene>
    <name evidence="3" type="ORF">SAMN02745219_01702</name>
</gene>
<organism evidence="3 4">
    <name type="scientific">Desulfofundulus thermosubterraneus DSM 16057</name>
    <dbReference type="NCBI Taxonomy" id="1121432"/>
    <lineage>
        <taxon>Bacteria</taxon>
        <taxon>Bacillati</taxon>
        <taxon>Bacillota</taxon>
        <taxon>Clostridia</taxon>
        <taxon>Eubacteriales</taxon>
        <taxon>Peptococcaceae</taxon>
        <taxon>Desulfofundulus</taxon>
    </lineage>
</organism>
<dbReference type="GO" id="GO:0003677">
    <property type="term" value="F:DNA binding"/>
    <property type="evidence" value="ECO:0007669"/>
    <property type="project" value="InterPro"/>
</dbReference>
<feature type="domain" description="Transposase IS110-like N-terminal" evidence="1">
    <location>
        <begin position="34"/>
        <end position="189"/>
    </location>
</feature>
<protein>
    <submittedName>
        <fullName evidence="3">Transposase and inactivated derivatives</fullName>
    </submittedName>
</protein>
<dbReference type="AlphaFoldDB" id="A0A1M6GE87"/>
<dbReference type="Pfam" id="PF01548">
    <property type="entry name" value="DEDD_Tnp_IS110"/>
    <property type="match status" value="1"/>
</dbReference>
<dbReference type="PANTHER" id="PTHR33055">
    <property type="entry name" value="TRANSPOSASE FOR INSERTION SEQUENCE ELEMENT IS1111A"/>
    <property type="match status" value="1"/>
</dbReference>
<evidence type="ECO:0000259" key="2">
    <source>
        <dbReference type="Pfam" id="PF02371"/>
    </source>
</evidence>
<dbReference type="Proteomes" id="UP000184529">
    <property type="component" value="Unassembled WGS sequence"/>
</dbReference>
<dbReference type="EMBL" id="FQZM01000019">
    <property type="protein sequence ID" value="SHJ08249.1"/>
    <property type="molecule type" value="Genomic_DNA"/>
</dbReference>
<name>A0A1M6GE87_9FIRM</name>
<dbReference type="InterPro" id="IPR047650">
    <property type="entry name" value="Transpos_IS110"/>
</dbReference>
<dbReference type="Pfam" id="PF02371">
    <property type="entry name" value="Transposase_20"/>
    <property type="match status" value="1"/>
</dbReference>
<proteinExistence type="predicted"/>
<dbReference type="GO" id="GO:0004803">
    <property type="term" value="F:transposase activity"/>
    <property type="evidence" value="ECO:0007669"/>
    <property type="project" value="InterPro"/>
</dbReference>
<dbReference type="InterPro" id="IPR003346">
    <property type="entry name" value="Transposase_20"/>
</dbReference>
<evidence type="ECO:0000313" key="3">
    <source>
        <dbReference type="EMBL" id="SHJ08249.1"/>
    </source>
</evidence>
<evidence type="ECO:0000313" key="4">
    <source>
        <dbReference type="Proteomes" id="UP000184529"/>
    </source>
</evidence>
<reference evidence="4" key="1">
    <citation type="submission" date="2016-11" db="EMBL/GenBank/DDBJ databases">
        <authorList>
            <person name="Varghese N."/>
            <person name="Submissions S."/>
        </authorList>
    </citation>
    <scope>NUCLEOTIDE SEQUENCE [LARGE SCALE GENOMIC DNA]</scope>
    <source>
        <strain evidence="4">DSM 16057</strain>
    </source>
</reference>
<accession>A0A1M6GE87</accession>
<keyword evidence="4" id="KW-1185">Reference proteome</keyword>
<dbReference type="GO" id="GO:0006313">
    <property type="term" value="P:DNA transposition"/>
    <property type="evidence" value="ECO:0007669"/>
    <property type="project" value="InterPro"/>
</dbReference>
<dbReference type="NCBIfam" id="NF033542">
    <property type="entry name" value="transpos_IS110"/>
    <property type="match status" value="1"/>
</dbReference>
<dbReference type="PANTHER" id="PTHR33055:SF13">
    <property type="entry name" value="TRANSPOSASE"/>
    <property type="match status" value="1"/>
</dbReference>
<dbReference type="STRING" id="1121432.SAMN02745219_01702"/>
<feature type="domain" description="Transposase IS116/IS110/IS902 C-terminal" evidence="2">
    <location>
        <begin position="306"/>
        <end position="391"/>
    </location>
</feature>
<evidence type="ECO:0000259" key="1">
    <source>
        <dbReference type="Pfam" id="PF01548"/>
    </source>
</evidence>
<sequence>MPQGCKMRSELLGNPKVLLASQVIGKEVILMLYVGIDVGLKENKARFIDDSGNDCWNRLAFPNDADGAVALVRETCRALARHGFQAVAFGMEATSFYTWHLALYLTGAAELAPFGPQVYIFNPKKKSLKNLPKNDWIDAWVAANRVRFGQLPKPFAPDERYLPLQRLTRHRYHLVQQLTREKNYFLSYLFLKCSRLAQACPLSSPLGASAAALVTEYYSAEEIAAAPLEELAQFLAEKSKNKITTPEIVAAEFQKAARDSYKLPDKLKDPVNRIMASTLQTIRHLQKQVKETDKAITQEMAGFNNPLLTIPGLGPVLSAGIIAEIGNVKNFPDDDAVAQFAGLTWKENQSAGFVGEDTPLTKSGNAYLRYYLIEAANCVRMHNAEYQEYYQRKYAEAKKHHHKRACVLTARKLVRLVYAMLRDNRAYTKPERTVVNQ</sequence>